<name>M2Q8U3_9PSEU</name>
<dbReference type="SUPFAM" id="SSF53383">
    <property type="entry name" value="PLP-dependent transferases"/>
    <property type="match status" value="1"/>
</dbReference>
<dbReference type="CDD" id="cd00610">
    <property type="entry name" value="OAT_like"/>
    <property type="match status" value="1"/>
</dbReference>
<evidence type="ECO:0000256" key="2">
    <source>
        <dbReference type="ARBA" id="ARBA00022898"/>
    </source>
</evidence>
<dbReference type="GO" id="GO:0017000">
    <property type="term" value="P:antibiotic biosynthetic process"/>
    <property type="evidence" value="ECO:0007669"/>
    <property type="project" value="UniProtKB-KW"/>
</dbReference>
<dbReference type="InterPro" id="IPR015422">
    <property type="entry name" value="PyrdxlP-dep_Trfase_small"/>
</dbReference>
<dbReference type="GO" id="GO:0030170">
    <property type="term" value="F:pyridoxal phosphate binding"/>
    <property type="evidence" value="ECO:0007669"/>
    <property type="project" value="InterPro"/>
</dbReference>
<comment type="caution">
    <text evidence="4">The sequence shown here is derived from an EMBL/GenBank/DDBJ whole genome shotgun (WGS) entry which is preliminary data.</text>
</comment>
<dbReference type="Gene3D" id="3.90.1150.10">
    <property type="entry name" value="Aspartate Aminotransferase, domain 1"/>
    <property type="match status" value="1"/>
</dbReference>
<keyword evidence="2" id="KW-0663">Pyridoxal phosphate</keyword>
<reference evidence="4 5" key="1">
    <citation type="submission" date="2012-10" db="EMBL/GenBank/DDBJ databases">
        <title>Genome assembly of Amycolatopsis azurea DSM 43854.</title>
        <authorList>
            <person name="Khatri I."/>
            <person name="Kaur I."/>
            <person name="Subramanian S."/>
            <person name="Mayilraj S."/>
        </authorList>
    </citation>
    <scope>NUCLEOTIDE SEQUENCE [LARGE SCALE GENOMIC DNA]</scope>
    <source>
        <strain evidence="4 5">DSM 43854</strain>
    </source>
</reference>
<dbReference type="PANTHER" id="PTHR45688">
    <property type="match status" value="1"/>
</dbReference>
<dbReference type="Gene3D" id="3.40.640.10">
    <property type="entry name" value="Type I PLP-dependent aspartate aminotransferase-like (Major domain)"/>
    <property type="match status" value="1"/>
</dbReference>
<evidence type="ECO:0000256" key="3">
    <source>
        <dbReference type="ARBA" id="ARBA00023194"/>
    </source>
</evidence>
<dbReference type="InterPro" id="IPR015421">
    <property type="entry name" value="PyrdxlP-dep_Trfase_major"/>
</dbReference>
<evidence type="ECO:0000313" key="4">
    <source>
        <dbReference type="EMBL" id="EMD23101.1"/>
    </source>
</evidence>
<dbReference type="PANTHER" id="PTHR45688:SF13">
    <property type="entry name" value="ALANINE--GLYOXYLATE AMINOTRANSFERASE 2-LIKE"/>
    <property type="match status" value="1"/>
</dbReference>
<dbReference type="PATRIC" id="fig|1238180.3.peg.7148"/>
<gene>
    <name evidence="4" type="ORF">C791_7676</name>
</gene>
<dbReference type="PROSITE" id="PS00600">
    <property type="entry name" value="AA_TRANSFER_CLASS_3"/>
    <property type="match status" value="1"/>
</dbReference>
<dbReference type="Proteomes" id="UP000014137">
    <property type="component" value="Unassembled WGS sequence"/>
</dbReference>
<protein>
    <submittedName>
        <fullName evidence="4">Siderophore biosynthesis diaminobutyrate--2-oxoglutarate aminotransferase</fullName>
    </submittedName>
</protein>
<dbReference type="GO" id="GO:0008483">
    <property type="term" value="F:transaminase activity"/>
    <property type="evidence" value="ECO:0007669"/>
    <property type="project" value="UniProtKB-KW"/>
</dbReference>
<evidence type="ECO:0000313" key="5">
    <source>
        <dbReference type="Proteomes" id="UP000014137"/>
    </source>
</evidence>
<dbReference type="InterPro" id="IPR005814">
    <property type="entry name" value="Aminotrans_3"/>
</dbReference>
<organism evidence="4 5">
    <name type="scientific">Amycolatopsis azurea DSM 43854</name>
    <dbReference type="NCBI Taxonomy" id="1238180"/>
    <lineage>
        <taxon>Bacteria</taxon>
        <taxon>Bacillati</taxon>
        <taxon>Actinomycetota</taxon>
        <taxon>Actinomycetes</taxon>
        <taxon>Pseudonocardiales</taxon>
        <taxon>Pseudonocardiaceae</taxon>
        <taxon>Amycolatopsis</taxon>
    </lineage>
</organism>
<evidence type="ECO:0000256" key="1">
    <source>
        <dbReference type="ARBA" id="ARBA00008954"/>
    </source>
</evidence>
<dbReference type="EMBL" id="ANMG01000080">
    <property type="protein sequence ID" value="EMD23101.1"/>
    <property type="molecule type" value="Genomic_DNA"/>
</dbReference>
<keyword evidence="4" id="KW-0808">Transferase</keyword>
<sequence length="649" mass="70208">MAGWDDEHDRVGRERYEVDVRPEGLFDEVRGGDDDVGVADAERGHAHVGFEFEQFDVQLRMRTGQPGHRGDGDGVDRALEGAEADEPGGCLTETAQLRLDGVHVVEDRPRAAGQHQPGRGQPDAAAGAFQQLGPGLGFEDRELLGHARRAQVGRLRDRADGAECVQPAQQAEPPRVQHDGHYCTDQPNSTAGIVRWTCRSDALYRRGMAAPTTDLSTVDRFWADADRHLVRYAGAGDFTREIIDHAAGSYLFTESGRRILDFTSGQMSAILGHSHPEIVETVRRQIGSLDHLFSGMLSRPVVDLARRLAETLPSPLEKALLLTTGAESNEAAIRMAKLVTGKHEIVSFARSWHGMTQAAANATYSAGRKGYGPTAPGNFAIPAPNSYRPDFLTPDGELDWKRQLDFGFEMIDAQSVGSLAACIVEPILSSGGIIEPPVGYFAALREKCRERGMLLILDEAQTGLCRTGNWYAFERDGVVPDILTLSKTLGAGLPLAAVITSAEIEQEAHDRGYLFFTTHVADPLVAAVGNTVLDVLTRDRLDERATELGAFLRRGLDDIAGRHDVVGDIRGRGLLVGVELVADRSTKQSSDELGALVTRRCLELGLHMNIVQLPGMGGVFRIAPPLTATEDELAEGLGVLDQAIGDACA</sequence>
<keyword evidence="4" id="KW-0032">Aminotransferase</keyword>
<dbReference type="InterPro" id="IPR049704">
    <property type="entry name" value="Aminotrans_3_PPA_site"/>
</dbReference>
<dbReference type="AlphaFoldDB" id="M2Q8U3"/>
<dbReference type="Pfam" id="PF00202">
    <property type="entry name" value="Aminotran_3"/>
    <property type="match status" value="1"/>
</dbReference>
<keyword evidence="3" id="KW-0045">Antibiotic biosynthesis</keyword>
<proteinExistence type="inferred from homology"/>
<comment type="similarity">
    <text evidence="1">Belongs to the class-III pyridoxal-phosphate-dependent aminotransferase family.</text>
</comment>
<accession>M2Q8U3</accession>
<dbReference type="InterPro" id="IPR015424">
    <property type="entry name" value="PyrdxlP-dep_Trfase"/>
</dbReference>